<name>A0AA35D8M6_9BURK</name>
<accession>A0AA35D8M6</accession>
<comment type="caution">
    <text evidence="2">The sequence shown here is derived from an EMBL/GenBank/DDBJ whole genome shotgun (WGS) entry which is preliminary data.</text>
</comment>
<dbReference type="Pfam" id="PF09983">
    <property type="entry name" value="JetD_C"/>
    <property type="match status" value="1"/>
</dbReference>
<dbReference type="AlphaFoldDB" id="A0AA35D8M6"/>
<feature type="domain" description="Wadjet protein JetD C-terminal" evidence="1">
    <location>
        <begin position="232"/>
        <end position="321"/>
    </location>
</feature>
<dbReference type="RefSeq" id="WP_234686192.1">
    <property type="nucleotide sequence ID" value="NZ_CAHPSC010000032.1"/>
</dbReference>
<reference evidence="2" key="1">
    <citation type="submission" date="2020-05" db="EMBL/GenBank/DDBJ databases">
        <authorList>
            <person name="Delgado-Blas J."/>
        </authorList>
    </citation>
    <scope>NUCLEOTIDE SEQUENCE</scope>
    <source>
        <strain evidence="2">BB1454</strain>
    </source>
</reference>
<dbReference type="EMBL" id="CAHPSC010000032">
    <property type="protein sequence ID" value="CAB5695419.1"/>
    <property type="molecule type" value="Genomic_DNA"/>
</dbReference>
<sequence>MKELARTALKQLLRQADRKVAGVAKKMPSLTARHLKDYQALRSLSEKEEFDASLKHAQAIGAIRLYWPPGNRDGFIERVDLVDIAKLAGLLETETASTVVSGAAERLRVWHAEFPVLAEVVERWASLKTVRGSGPQDCADWTDACKAIGWCRAVVSGGSLETALRDASARIFRNSKRLEKLVPEMDVLLTGSIDGEPREPADVLQELGLYKEPQPVRLAGKVVVQRSRVTAVLDTPYSALPAETILSLASVPAKVITIENLTTFSALARTSSEAEDLLIYTGGMPSPSWSAMYDRLLASLPADVQIFHWGDVDEGGFRIAAFIAQLARARHRPLMPWKMKPSEVPVSQRRDASGKVIEHMGRYAQAAGWHNVAAEILKHRFVAEQEG</sequence>
<dbReference type="InterPro" id="IPR024534">
    <property type="entry name" value="JetD_C"/>
</dbReference>
<proteinExistence type="predicted"/>
<evidence type="ECO:0000259" key="1">
    <source>
        <dbReference type="Pfam" id="PF09983"/>
    </source>
</evidence>
<dbReference type="Proteomes" id="UP000834458">
    <property type="component" value="Unassembled WGS sequence"/>
</dbReference>
<evidence type="ECO:0000313" key="3">
    <source>
        <dbReference type="Proteomes" id="UP000834458"/>
    </source>
</evidence>
<evidence type="ECO:0000313" key="2">
    <source>
        <dbReference type="EMBL" id="CAB5695419.1"/>
    </source>
</evidence>
<protein>
    <submittedName>
        <fullName evidence="2">Uncharacterized protein conserved in bacteria</fullName>
    </submittedName>
</protein>
<gene>
    <name evidence="2" type="ORF">GHA_02330</name>
</gene>
<organism evidence="2 3">
    <name type="scientific">Comamonas aquatica</name>
    <dbReference type="NCBI Taxonomy" id="225991"/>
    <lineage>
        <taxon>Bacteria</taxon>
        <taxon>Pseudomonadati</taxon>
        <taxon>Pseudomonadota</taxon>
        <taxon>Betaproteobacteria</taxon>
        <taxon>Burkholderiales</taxon>
        <taxon>Comamonadaceae</taxon>
        <taxon>Comamonas</taxon>
    </lineage>
</organism>